<keyword evidence="3" id="KW-1185">Reference proteome</keyword>
<keyword evidence="1" id="KW-0472">Membrane</keyword>
<evidence type="ECO:0000313" key="3">
    <source>
        <dbReference type="Proteomes" id="UP000189739"/>
    </source>
</evidence>
<dbReference type="STRING" id="1792845.BC343_09555"/>
<gene>
    <name evidence="2" type="ORF">BC343_09555</name>
</gene>
<organism evidence="2 3">
    <name type="scientific">Mucilaginibacter pedocola</name>
    <dbReference type="NCBI Taxonomy" id="1792845"/>
    <lineage>
        <taxon>Bacteria</taxon>
        <taxon>Pseudomonadati</taxon>
        <taxon>Bacteroidota</taxon>
        <taxon>Sphingobacteriia</taxon>
        <taxon>Sphingobacteriales</taxon>
        <taxon>Sphingobacteriaceae</taxon>
        <taxon>Mucilaginibacter</taxon>
    </lineage>
</organism>
<dbReference type="Proteomes" id="UP000189739">
    <property type="component" value="Unassembled WGS sequence"/>
</dbReference>
<feature type="transmembrane region" description="Helical" evidence="1">
    <location>
        <begin position="45"/>
        <end position="64"/>
    </location>
</feature>
<name>A0A1S9PD80_9SPHI</name>
<dbReference type="AlphaFoldDB" id="A0A1S9PD80"/>
<evidence type="ECO:0000313" key="2">
    <source>
        <dbReference type="EMBL" id="OOQ58879.1"/>
    </source>
</evidence>
<evidence type="ECO:0000256" key="1">
    <source>
        <dbReference type="SAM" id="Phobius"/>
    </source>
</evidence>
<accession>A0A1S9PD80</accession>
<comment type="caution">
    <text evidence="2">The sequence shown here is derived from an EMBL/GenBank/DDBJ whole genome shotgun (WGS) entry which is preliminary data.</text>
</comment>
<keyword evidence="1" id="KW-0812">Transmembrane</keyword>
<sequence length="101" mass="12037">MSNREFVELTWLLIRLGFPAYFLSRLVQGVYCLKYAKFDLGQTSILLLLSQFSSLIYTVLWSRFWLFKFEQMAGKIFWPAVFSEIGILGWTIIYYRKKTKT</sequence>
<dbReference type="EMBL" id="MBTF01000023">
    <property type="protein sequence ID" value="OOQ58879.1"/>
    <property type="molecule type" value="Genomic_DNA"/>
</dbReference>
<feature type="transmembrane region" description="Helical" evidence="1">
    <location>
        <begin position="76"/>
        <end position="95"/>
    </location>
</feature>
<proteinExistence type="predicted"/>
<protein>
    <submittedName>
        <fullName evidence="2">Uncharacterized protein</fullName>
    </submittedName>
</protein>
<reference evidence="2 3" key="1">
    <citation type="submission" date="2016-07" db="EMBL/GenBank/DDBJ databases">
        <title>Genomic analysis of zinc-resistant bacterium Mucilaginibacter pedocola TBZ30.</title>
        <authorList>
            <person name="Huang J."/>
            <person name="Tang J."/>
        </authorList>
    </citation>
    <scope>NUCLEOTIDE SEQUENCE [LARGE SCALE GENOMIC DNA]</scope>
    <source>
        <strain evidence="2 3">TBZ30</strain>
    </source>
</reference>
<keyword evidence="1" id="KW-1133">Transmembrane helix</keyword>